<dbReference type="AlphaFoldDB" id="A0A6V8KI24"/>
<feature type="compositionally biased region" description="Polar residues" evidence="1">
    <location>
        <begin position="49"/>
        <end position="61"/>
    </location>
</feature>
<name>A0A6V8KI24_9ACTN</name>
<evidence type="ECO:0000313" key="3">
    <source>
        <dbReference type="Proteomes" id="UP000482800"/>
    </source>
</evidence>
<dbReference type="Proteomes" id="UP000482800">
    <property type="component" value="Unassembled WGS sequence"/>
</dbReference>
<accession>A0A6V8KI24</accession>
<keyword evidence="3" id="KW-1185">Reference proteome</keyword>
<evidence type="ECO:0000313" key="2">
    <source>
        <dbReference type="EMBL" id="GFJ83494.1"/>
    </source>
</evidence>
<reference evidence="2 3" key="2">
    <citation type="submission" date="2020-03" db="EMBL/GenBank/DDBJ databases">
        <authorList>
            <person name="Ichikawa N."/>
            <person name="Kimura A."/>
            <person name="Kitahashi Y."/>
            <person name="Uohara A."/>
        </authorList>
    </citation>
    <scope>NUCLEOTIDE SEQUENCE [LARGE SCALE GENOMIC DNA]</scope>
    <source>
        <strain evidence="2 3">NBRC 108639</strain>
    </source>
</reference>
<feature type="region of interest" description="Disordered" evidence="1">
    <location>
        <begin position="37"/>
        <end position="61"/>
    </location>
</feature>
<comment type="caution">
    <text evidence="2">The sequence shown here is derived from an EMBL/GenBank/DDBJ whole genome shotgun (WGS) entry which is preliminary data.</text>
</comment>
<proteinExistence type="predicted"/>
<dbReference type="EMBL" id="BLPF01000003">
    <property type="protein sequence ID" value="GFJ83494.1"/>
    <property type="molecule type" value="Genomic_DNA"/>
</dbReference>
<reference evidence="2 3" key="1">
    <citation type="submission" date="2020-03" db="EMBL/GenBank/DDBJ databases">
        <title>Whole genome shotgun sequence of Phytohabitans houttuyneae NBRC 108639.</title>
        <authorList>
            <person name="Komaki H."/>
            <person name="Tamura T."/>
        </authorList>
    </citation>
    <scope>NUCLEOTIDE SEQUENCE [LARGE SCALE GENOMIC DNA]</scope>
    <source>
        <strain evidence="2 3">NBRC 108639</strain>
    </source>
</reference>
<gene>
    <name evidence="2" type="ORF">Phou_076740</name>
</gene>
<protein>
    <submittedName>
        <fullName evidence="2">Uncharacterized protein</fullName>
    </submittedName>
</protein>
<evidence type="ECO:0000256" key="1">
    <source>
        <dbReference type="SAM" id="MobiDB-lite"/>
    </source>
</evidence>
<dbReference type="RefSeq" id="WP_173066036.1">
    <property type="nucleotide sequence ID" value="NZ_BAABGO010000087.1"/>
</dbReference>
<organism evidence="2 3">
    <name type="scientific">Phytohabitans houttuyneae</name>
    <dbReference type="NCBI Taxonomy" id="1076126"/>
    <lineage>
        <taxon>Bacteria</taxon>
        <taxon>Bacillati</taxon>
        <taxon>Actinomycetota</taxon>
        <taxon>Actinomycetes</taxon>
        <taxon>Micromonosporales</taxon>
        <taxon>Micromonosporaceae</taxon>
    </lineage>
</organism>
<sequence>MSIIDLTALAVKAVSVASAASRATGHESSAIEEAHTALTPARHELRTQELGSTATGGDPTS</sequence>